<proteinExistence type="predicted"/>
<protein>
    <recommendedName>
        <fullName evidence="3">Lipoprotein</fullName>
    </recommendedName>
</protein>
<sequence>MSKIKLLLLISSSIFCFCSKKEQKPSHKYEEKSTYKYFEYSFESSHYINPDHINFSIQIKPNDSIYLRDRKYYEQTENSIRLNEIETYYLAIITKSQRKELNSLISKIPFKEYDTIYPQDCYSTHYVTYIEKNSIKKLVFVSNFDRSPDQLDSLSKWLNELKTNSKWIKTNKKIDFITTKYVTIPPPPPMPVKK</sequence>
<gene>
    <name evidence="1" type="ORF">AAGV33_07565</name>
</gene>
<evidence type="ECO:0008006" key="3">
    <source>
        <dbReference type="Google" id="ProtNLM"/>
    </source>
</evidence>
<keyword evidence="2" id="KW-1185">Reference proteome</keyword>
<evidence type="ECO:0000313" key="1">
    <source>
        <dbReference type="EMBL" id="MFA9194261.1"/>
    </source>
</evidence>
<reference evidence="1 2" key="1">
    <citation type="submission" date="2024-04" db="EMBL/GenBank/DDBJ databases">
        <title>New Clade of Flavobacterium.</title>
        <authorList>
            <person name="Matos L."/>
            <person name="Proenca D.N."/>
            <person name="Fransisco R.M."/>
            <person name="Chung A.P."/>
            <person name="Maccario L."/>
            <person name="Sorensen S.J."/>
            <person name="Morais P.V."/>
        </authorList>
    </citation>
    <scope>NUCLEOTIDE SEQUENCE [LARGE SCALE GENOMIC DNA]</scope>
    <source>
        <strain evidence="1 2">FBOR7N2.3</strain>
    </source>
</reference>
<dbReference type="Proteomes" id="UP001574170">
    <property type="component" value="Unassembled WGS sequence"/>
</dbReference>
<dbReference type="EMBL" id="JBCFQK010000008">
    <property type="protein sequence ID" value="MFA9194261.1"/>
    <property type="molecule type" value="Genomic_DNA"/>
</dbReference>
<dbReference type="RefSeq" id="WP_373391365.1">
    <property type="nucleotide sequence ID" value="NZ_JBCFQK010000008.1"/>
</dbReference>
<evidence type="ECO:0000313" key="2">
    <source>
        <dbReference type="Proteomes" id="UP001574170"/>
    </source>
</evidence>
<accession>A0ABV4TLQ4</accession>
<organism evidence="1 2">
    <name type="scientific">Flavobacterium magnesitis</name>
    <dbReference type="NCBI Taxonomy" id="3138077"/>
    <lineage>
        <taxon>Bacteria</taxon>
        <taxon>Pseudomonadati</taxon>
        <taxon>Bacteroidota</taxon>
        <taxon>Flavobacteriia</taxon>
        <taxon>Flavobacteriales</taxon>
        <taxon>Flavobacteriaceae</taxon>
        <taxon>Flavobacterium</taxon>
    </lineage>
</organism>
<comment type="caution">
    <text evidence="1">The sequence shown here is derived from an EMBL/GenBank/DDBJ whole genome shotgun (WGS) entry which is preliminary data.</text>
</comment>
<name>A0ABV4TLQ4_9FLAO</name>